<dbReference type="PANTHER" id="PTHR37474:SF1">
    <property type="entry name" value="2'-5' RNA LIGASE FAMILY PROTEIN"/>
    <property type="match status" value="1"/>
</dbReference>
<dbReference type="Pfam" id="PF01909">
    <property type="entry name" value="NTP_transf_2"/>
    <property type="match status" value="1"/>
</dbReference>
<dbReference type="InterPro" id="IPR036691">
    <property type="entry name" value="Endo/exonu/phosph_ase_sf"/>
</dbReference>
<feature type="region of interest" description="Disordered" evidence="1">
    <location>
        <begin position="534"/>
        <end position="560"/>
    </location>
</feature>
<feature type="compositionally biased region" description="Low complexity" evidence="1">
    <location>
        <begin position="541"/>
        <end position="553"/>
    </location>
</feature>
<gene>
    <name evidence="3" type="ORF">G7Y89_g4374</name>
</gene>
<dbReference type="InterPro" id="IPR009097">
    <property type="entry name" value="Cyclic_Pdiesterase"/>
</dbReference>
<keyword evidence="4" id="KW-1185">Reference proteome</keyword>
<dbReference type="Pfam" id="PF13563">
    <property type="entry name" value="2_5_RNA_ligase2"/>
    <property type="match status" value="1"/>
</dbReference>
<protein>
    <recommendedName>
        <fullName evidence="2">Polymerase nucleotidyl transferase domain-containing protein</fullName>
    </recommendedName>
</protein>
<dbReference type="Gene3D" id="3.60.10.10">
    <property type="entry name" value="Endonuclease/exonuclease/phosphatase"/>
    <property type="match status" value="1"/>
</dbReference>
<dbReference type="OrthoDB" id="10263155at2759"/>
<evidence type="ECO:0000313" key="3">
    <source>
        <dbReference type="EMBL" id="KAF4633752.1"/>
    </source>
</evidence>
<name>A0A8H4RPL8_9HELO</name>
<feature type="domain" description="Polymerase nucleotidyl transferase" evidence="2">
    <location>
        <begin position="614"/>
        <end position="648"/>
    </location>
</feature>
<dbReference type="SUPFAM" id="SSF55144">
    <property type="entry name" value="LigT-like"/>
    <property type="match status" value="1"/>
</dbReference>
<dbReference type="PANTHER" id="PTHR37474">
    <property type="entry name" value="RNA LIGASE/CYCLIC NUCLEOTIDE PHOSPHODIESTERASE"/>
    <property type="match status" value="1"/>
</dbReference>
<dbReference type="Gene3D" id="3.90.1140.10">
    <property type="entry name" value="Cyclic phosphodiesterase"/>
    <property type="match status" value="1"/>
</dbReference>
<accession>A0A8H4RPL8</accession>
<comment type="caution">
    <text evidence="3">The sequence shown here is derived from an EMBL/GenBank/DDBJ whole genome shotgun (WGS) entry which is preliminary data.</text>
</comment>
<evidence type="ECO:0000313" key="4">
    <source>
        <dbReference type="Proteomes" id="UP000566819"/>
    </source>
</evidence>
<dbReference type="SUPFAM" id="SSF56219">
    <property type="entry name" value="DNase I-like"/>
    <property type="match status" value="1"/>
</dbReference>
<dbReference type="AlphaFoldDB" id="A0A8H4RPL8"/>
<dbReference type="Proteomes" id="UP000566819">
    <property type="component" value="Unassembled WGS sequence"/>
</dbReference>
<dbReference type="EMBL" id="JAAMPI010000235">
    <property type="protein sequence ID" value="KAF4633752.1"/>
    <property type="molecule type" value="Genomic_DNA"/>
</dbReference>
<dbReference type="Gene3D" id="3.30.460.10">
    <property type="entry name" value="Beta Polymerase, domain 2"/>
    <property type="match status" value="1"/>
</dbReference>
<reference evidence="3 4" key="1">
    <citation type="submission" date="2020-03" db="EMBL/GenBank/DDBJ databases">
        <title>Draft Genome Sequence of Cudoniella acicularis.</title>
        <authorList>
            <person name="Buettner E."/>
            <person name="Kellner H."/>
        </authorList>
    </citation>
    <scope>NUCLEOTIDE SEQUENCE [LARGE SCALE GENOMIC DNA]</scope>
    <source>
        <strain evidence="3 4">DSM 108380</strain>
    </source>
</reference>
<dbReference type="GO" id="GO:0016779">
    <property type="term" value="F:nucleotidyltransferase activity"/>
    <property type="evidence" value="ECO:0007669"/>
    <property type="project" value="InterPro"/>
</dbReference>
<evidence type="ECO:0000259" key="2">
    <source>
        <dbReference type="Pfam" id="PF01909"/>
    </source>
</evidence>
<sequence length="703" mass="77818">MSSSSSPRFRLNSTQTAVALVVPEKLRPEIDSLRKIHDKAYHKWSPHINILYPFVEPSLLSSALTTLRAAILDHPISPIHVKIEDTGIFKHRRNATVFLKPGEETDETICALRRTLVASLRCREEEGTHDGVFRPHLTVGQAGFLGGGIERLRGMVEKLVGMEWEACKLLVLKREVSGEMKMVDELVWGSEGEEIRQHEGDPVALDIGWRSCFAFGDEFGWKELGETTPTKGDSAGPKELVISSYNLMAESHAPPFTTRIPLIIEAISSATPEPNSLSNSPLRILCLQEINDESLPPILSHPFIRKNYPFSTHSPTSLLPSHRNLVTLSSEPFTHYTLQFAERHKSSLICHFLTANIIVANVHLPSALTDDSITAKKNHMSILTDFLFQTPKAREMKEEKIFIAGDFNLTSSPHTIETALEHNLITPITAKTVTEVIDPNIWEDAFLLHEKDILTEEELSSGAGATFDRMENPLAALNTTTAIDDIPQRYDRILLWKRGEISVSTFERFGFPDEEGECGSDHYGVSASFLIPPTTPPTAFSPPSRSPNSPNPSIFTTPTQKQNIPLTKDTTDILPLLTPFLPTPSSHTPREQALSLLNTTFTTSGLDELQDVILAPLGSYALGTWFPDSDIDLLVVGSVGTNVFFEAVLRVLRRMGYGESEDGDGDGVKAVHFVNSLVPIVEVVVRGVKVDLQYCQAGELVKR</sequence>
<dbReference type="SUPFAM" id="SSF81301">
    <property type="entry name" value="Nucleotidyltransferase"/>
    <property type="match status" value="1"/>
</dbReference>
<organism evidence="3 4">
    <name type="scientific">Cudoniella acicularis</name>
    <dbReference type="NCBI Taxonomy" id="354080"/>
    <lineage>
        <taxon>Eukaryota</taxon>
        <taxon>Fungi</taxon>
        <taxon>Dikarya</taxon>
        <taxon>Ascomycota</taxon>
        <taxon>Pezizomycotina</taxon>
        <taxon>Leotiomycetes</taxon>
        <taxon>Helotiales</taxon>
        <taxon>Tricladiaceae</taxon>
        <taxon>Cudoniella</taxon>
    </lineage>
</organism>
<proteinExistence type="predicted"/>
<dbReference type="InterPro" id="IPR043519">
    <property type="entry name" value="NT_sf"/>
</dbReference>
<evidence type="ECO:0000256" key="1">
    <source>
        <dbReference type="SAM" id="MobiDB-lite"/>
    </source>
</evidence>
<dbReference type="InterPro" id="IPR002934">
    <property type="entry name" value="Polymerase_NTP_transf_dom"/>
</dbReference>